<comment type="pathway">
    <text evidence="1">Cofactor biosynthesis; thiamine diphosphate biosynthesis.</text>
</comment>
<dbReference type="Proteomes" id="UP000464495">
    <property type="component" value="Chromosome"/>
</dbReference>
<evidence type="ECO:0000256" key="1">
    <source>
        <dbReference type="ARBA" id="ARBA00004948"/>
    </source>
</evidence>
<dbReference type="PANTHER" id="PTHR20857:SF15">
    <property type="entry name" value="THIAMINE-PHOSPHATE SYNTHASE"/>
    <property type="match status" value="1"/>
</dbReference>
<evidence type="ECO:0000313" key="5">
    <source>
        <dbReference type="Proteomes" id="UP000464495"/>
    </source>
</evidence>
<dbReference type="Gene3D" id="3.20.20.70">
    <property type="entry name" value="Aldolase class I"/>
    <property type="match status" value="1"/>
</dbReference>
<dbReference type="InterPro" id="IPR013785">
    <property type="entry name" value="Aldolase_TIM"/>
</dbReference>
<dbReference type="CDD" id="cd00564">
    <property type="entry name" value="TMP_TenI"/>
    <property type="match status" value="1"/>
</dbReference>
<dbReference type="RefSeq" id="WP_161861882.1">
    <property type="nucleotide sequence ID" value="NZ_CP046620.1"/>
</dbReference>
<sequence length="205" mass="22114">MADADRPQIYLITPARFELSRFEAELGRVLDGVEIACVRLAMETREADEIARAADVLREVAHKRDVPLVIDAHWKLVETLGLDGVHLGDGARQVREVRKALDSEAVVGAFCGSSRHAGMTAGEIGADYISFGPVTADPMLGDGEVAAHETFAWWSEMIELPVVAEGGLTPELARTLAPVVDFFALGAEVWETDDALAALKGYAEL</sequence>
<proteinExistence type="predicted"/>
<dbReference type="InterPro" id="IPR036206">
    <property type="entry name" value="ThiamineP_synth_sf"/>
</dbReference>
<dbReference type="KEGG" id="amaq:GO499_08950"/>
<dbReference type="SUPFAM" id="SSF51391">
    <property type="entry name" value="Thiamin phosphate synthase"/>
    <property type="match status" value="1"/>
</dbReference>
<evidence type="ECO:0000259" key="3">
    <source>
        <dbReference type="Pfam" id="PF02581"/>
    </source>
</evidence>
<feature type="domain" description="Thiamine phosphate synthase/TenI" evidence="3">
    <location>
        <begin position="9"/>
        <end position="177"/>
    </location>
</feature>
<dbReference type="InterPro" id="IPR022998">
    <property type="entry name" value="ThiamineP_synth_TenI"/>
</dbReference>
<dbReference type="GO" id="GO:0009228">
    <property type="term" value="P:thiamine biosynthetic process"/>
    <property type="evidence" value="ECO:0007669"/>
    <property type="project" value="UniProtKB-KW"/>
</dbReference>
<dbReference type="PANTHER" id="PTHR20857">
    <property type="entry name" value="THIAMINE-PHOSPHATE PYROPHOSPHORYLASE"/>
    <property type="match status" value="1"/>
</dbReference>
<dbReference type="Pfam" id="PF02581">
    <property type="entry name" value="TMP-TENI"/>
    <property type="match status" value="1"/>
</dbReference>
<protein>
    <submittedName>
        <fullName evidence="4">Thiamine phosphate synthase</fullName>
    </submittedName>
</protein>
<evidence type="ECO:0000313" key="4">
    <source>
        <dbReference type="EMBL" id="QHQ35317.1"/>
    </source>
</evidence>
<reference evidence="4 5" key="1">
    <citation type="submission" date="2019-12" db="EMBL/GenBank/DDBJ databases">
        <title>Complete genome sequence of Algicella marina strain 9Alg 56(T) isolated from the red alga Tichocarpus crinitus.</title>
        <authorList>
            <person name="Kim S.-G."/>
            <person name="Nedashkovskaya O.I."/>
        </authorList>
    </citation>
    <scope>NUCLEOTIDE SEQUENCE [LARGE SCALE GENOMIC DNA]</scope>
    <source>
        <strain evidence="4 5">9Alg 56</strain>
    </source>
</reference>
<dbReference type="EMBL" id="CP046620">
    <property type="protein sequence ID" value="QHQ35317.1"/>
    <property type="molecule type" value="Genomic_DNA"/>
</dbReference>
<keyword evidence="2" id="KW-0784">Thiamine biosynthesis</keyword>
<dbReference type="AlphaFoldDB" id="A0A6P1SZY2"/>
<gene>
    <name evidence="4" type="ORF">GO499_08950</name>
</gene>
<evidence type="ECO:0000256" key="2">
    <source>
        <dbReference type="ARBA" id="ARBA00022977"/>
    </source>
</evidence>
<dbReference type="GO" id="GO:0004789">
    <property type="term" value="F:thiamine-phosphate diphosphorylase activity"/>
    <property type="evidence" value="ECO:0007669"/>
    <property type="project" value="TreeGrafter"/>
</dbReference>
<dbReference type="GO" id="GO:0005737">
    <property type="term" value="C:cytoplasm"/>
    <property type="evidence" value="ECO:0007669"/>
    <property type="project" value="TreeGrafter"/>
</dbReference>
<accession>A0A6P1SZY2</accession>
<name>A0A6P1SZY2_9RHOB</name>
<keyword evidence="5" id="KW-1185">Reference proteome</keyword>
<organism evidence="4 5">
    <name type="scientific">Algicella marina</name>
    <dbReference type="NCBI Taxonomy" id="2683284"/>
    <lineage>
        <taxon>Bacteria</taxon>
        <taxon>Pseudomonadati</taxon>
        <taxon>Pseudomonadota</taxon>
        <taxon>Alphaproteobacteria</taxon>
        <taxon>Rhodobacterales</taxon>
        <taxon>Paracoccaceae</taxon>
        <taxon>Algicella</taxon>
    </lineage>
</organism>